<dbReference type="EMBL" id="CP002349">
    <property type="protein sequence ID" value="ADR20350.1"/>
    <property type="molecule type" value="Genomic_DNA"/>
</dbReference>
<dbReference type="PANTHER" id="PTHR37464:SF1">
    <property type="entry name" value="BLL2463 PROTEIN"/>
    <property type="match status" value="1"/>
</dbReference>
<evidence type="ECO:0000256" key="1">
    <source>
        <dbReference type="SAM" id="Phobius"/>
    </source>
</evidence>
<protein>
    <recommendedName>
        <fullName evidence="2">Aerotolerance regulator N-terminal domain-containing protein</fullName>
    </recommendedName>
</protein>
<dbReference type="NCBIfam" id="TIGR02226">
    <property type="entry name" value="two_anch"/>
    <property type="match status" value="1"/>
</dbReference>
<dbReference type="PANTHER" id="PTHR37464">
    <property type="entry name" value="BLL2463 PROTEIN"/>
    <property type="match status" value="1"/>
</dbReference>
<dbReference type="eggNOG" id="COG2304">
    <property type="taxonomic scope" value="Bacteria"/>
</dbReference>
<dbReference type="InterPro" id="IPR011933">
    <property type="entry name" value="Double_TM_dom"/>
</dbReference>
<evidence type="ECO:0000313" key="4">
    <source>
        <dbReference type="Proteomes" id="UP000008720"/>
    </source>
</evidence>
<keyword evidence="1" id="KW-0812">Transmembrane</keyword>
<dbReference type="STRING" id="643867.Ftrac_0342"/>
<dbReference type="Proteomes" id="UP000008720">
    <property type="component" value="Chromosome"/>
</dbReference>
<keyword evidence="4" id="KW-1185">Reference proteome</keyword>
<sequence length="337" mass="38933">MNWLNPIALWGLTALAVPILIHLWSKNKTKQIEFGSIRFLRESSTLQSKKIQISEIPLLLVRLMILILVVLLMAKWVNYQEVEKQKALLLGAGIKVPEAYANDETPVIRTSEFSDISNQWHLLEELSVQHPEIDSLIYINDFKDTDFVGAIPKLDFHLELISAIQKQKSEEILSSDTLLIHFAELSETLKGKFDKVLKANQLYTNEKVIFNKANREEAQLVFTASPQKLDANQIVLSDTLSSNYQIQRKYKSSKLYLNENWLNNPLNEDGFILIVSEFIAQVVEPNYQYSSFEMLNTQKSVGVEEVKEAKTFDEELLWLIVLLILLERYFSYRKKHA</sequence>
<gene>
    <name evidence="3" type="ordered locus">Ftrac_0342</name>
</gene>
<organism evidence="3 4">
    <name type="scientific">Marivirga tractuosa (strain ATCC 23168 / DSM 4126 / NBRC 15989 / NCIMB 1408 / VKM B-1430 / H-43)</name>
    <name type="common">Microscilla tractuosa</name>
    <name type="synonym">Flexibacter tractuosus</name>
    <dbReference type="NCBI Taxonomy" id="643867"/>
    <lineage>
        <taxon>Bacteria</taxon>
        <taxon>Pseudomonadati</taxon>
        <taxon>Bacteroidota</taxon>
        <taxon>Cytophagia</taxon>
        <taxon>Cytophagales</taxon>
        <taxon>Marivirgaceae</taxon>
        <taxon>Marivirga</taxon>
    </lineage>
</organism>
<keyword evidence="1" id="KW-1133">Transmembrane helix</keyword>
<keyword evidence="1" id="KW-0472">Membrane</keyword>
<name>E4TMQ2_MARTH</name>
<accession>E4TMQ2</accession>
<proteinExistence type="predicted"/>
<dbReference type="HOGENOM" id="CLU_823381_0_0_10"/>
<dbReference type="Pfam" id="PF07584">
    <property type="entry name" value="BatA"/>
    <property type="match status" value="1"/>
</dbReference>
<feature type="transmembrane region" description="Helical" evidence="1">
    <location>
        <begin position="56"/>
        <end position="77"/>
    </location>
</feature>
<evidence type="ECO:0000313" key="3">
    <source>
        <dbReference type="EMBL" id="ADR20350.1"/>
    </source>
</evidence>
<dbReference type="InterPro" id="IPR024163">
    <property type="entry name" value="Aerotolerance_reg_N"/>
</dbReference>
<dbReference type="RefSeq" id="WP_013452501.1">
    <property type="nucleotide sequence ID" value="NC_014759.1"/>
</dbReference>
<dbReference type="AlphaFoldDB" id="E4TMQ2"/>
<dbReference type="KEGG" id="mtt:Ftrac_0342"/>
<evidence type="ECO:0000259" key="2">
    <source>
        <dbReference type="Pfam" id="PF07584"/>
    </source>
</evidence>
<reference evidence="3 4" key="1">
    <citation type="journal article" date="2011" name="Stand. Genomic Sci.">
        <title>Complete genome sequence of Marivirga tractuosa type strain (H-43).</title>
        <authorList>
            <person name="Pagani I."/>
            <person name="Chertkov O."/>
            <person name="Lapidus A."/>
            <person name="Lucas S."/>
            <person name="Del Rio T.G."/>
            <person name="Tice H."/>
            <person name="Copeland A."/>
            <person name="Cheng J.F."/>
            <person name="Nolan M."/>
            <person name="Saunders E."/>
            <person name="Pitluck S."/>
            <person name="Held B."/>
            <person name="Goodwin L."/>
            <person name="Liolios K."/>
            <person name="Ovchinikova G."/>
            <person name="Ivanova N."/>
            <person name="Mavromatis K."/>
            <person name="Pati A."/>
            <person name="Chen A."/>
            <person name="Palaniappan K."/>
            <person name="Land M."/>
            <person name="Hauser L."/>
            <person name="Jeffries C.D."/>
            <person name="Detter J.C."/>
            <person name="Han C."/>
            <person name="Tapia R."/>
            <person name="Ngatchou-Djao O.D."/>
            <person name="Rohde M."/>
            <person name="Goker M."/>
            <person name="Spring S."/>
            <person name="Sikorski J."/>
            <person name="Woyke T."/>
            <person name="Bristow J."/>
            <person name="Eisen J.A."/>
            <person name="Markowitz V."/>
            <person name="Hugenholtz P."/>
            <person name="Klenk H.P."/>
            <person name="Kyrpides N.C."/>
        </authorList>
    </citation>
    <scope>NUCLEOTIDE SEQUENCE [LARGE SCALE GENOMIC DNA]</scope>
    <source>
        <strain evidence="4">ATCC 23168 / DSM 4126 / NBRC 15989 / NCIMB 1408 / VKM B-1430 / H-43</strain>
    </source>
</reference>
<feature type="domain" description="Aerotolerance regulator N-terminal" evidence="2">
    <location>
        <begin position="1"/>
        <end position="75"/>
    </location>
</feature>
<feature type="transmembrane region" description="Helical" evidence="1">
    <location>
        <begin position="6"/>
        <end position="24"/>
    </location>
</feature>